<keyword evidence="4" id="KW-1003">Cell membrane</keyword>
<evidence type="ECO:0000313" key="16">
    <source>
        <dbReference type="Proteomes" id="UP000245872"/>
    </source>
</evidence>
<keyword evidence="8" id="KW-0915">Sodium</keyword>
<protein>
    <submittedName>
        <fullName evidence="15">High-affinity proline transporter PutP</fullName>
    </submittedName>
</protein>
<dbReference type="PANTHER" id="PTHR48086:SF3">
    <property type="entry name" value="SODIUM_PROLINE SYMPORTER"/>
    <property type="match status" value="1"/>
</dbReference>
<feature type="transmembrane region" description="Helical" evidence="14">
    <location>
        <begin position="63"/>
        <end position="86"/>
    </location>
</feature>
<evidence type="ECO:0000256" key="4">
    <source>
        <dbReference type="ARBA" id="ARBA00022475"/>
    </source>
</evidence>
<keyword evidence="10 14" id="KW-0472">Membrane</keyword>
<evidence type="ECO:0000256" key="8">
    <source>
        <dbReference type="ARBA" id="ARBA00023053"/>
    </source>
</evidence>
<feature type="transmembrane region" description="Helical" evidence="14">
    <location>
        <begin position="359"/>
        <end position="376"/>
    </location>
</feature>
<dbReference type="EMBL" id="CP029619">
    <property type="protein sequence ID" value="AWN81634.1"/>
    <property type="molecule type" value="Genomic_DNA"/>
</dbReference>
<evidence type="ECO:0000256" key="6">
    <source>
        <dbReference type="ARBA" id="ARBA00022847"/>
    </source>
</evidence>
<feature type="transmembrane region" description="Helical" evidence="14">
    <location>
        <begin position="264"/>
        <end position="286"/>
    </location>
</feature>
<evidence type="ECO:0000256" key="12">
    <source>
        <dbReference type="ARBA" id="ARBA00033708"/>
    </source>
</evidence>
<keyword evidence="11" id="KW-0739">Sodium transport</keyword>
<dbReference type="InterPro" id="IPR050277">
    <property type="entry name" value="Sodium:Solute_Symporter"/>
</dbReference>
<reference evidence="15 16" key="1">
    <citation type="submission" date="2018-05" db="EMBL/GenBank/DDBJ databases">
        <title>Candidatus Cardinium hertigii Genome Assembly.</title>
        <authorList>
            <person name="Showmaker K.C."/>
            <person name="Walden K.O."/>
            <person name="Fields C.J."/>
            <person name="Lambert K.N."/>
            <person name="Hudson M.E."/>
        </authorList>
    </citation>
    <scope>NUCLEOTIDE SEQUENCE [LARGE SCALE GENOMIC DNA]</scope>
    <source>
        <strain evidence="16">cHgTN10</strain>
    </source>
</reference>
<dbReference type="Proteomes" id="UP000245872">
    <property type="component" value="Chromosome"/>
</dbReference>
<feature type="transmembrane region" description="Helical" evidence="14">
    <location>
        <begin position="382"/>
        <end position="407"/>
    </location>
</feature>
<sequence>MVIGFLLLTLVVGLYYSRKVKTLREYAVGNKDFATATLVATMLATNFGGGGLLRNVEQTYAKGLFWILFGLFSSAIGFWLLTPLMLRMGPFMQHLSLAESIGNAYGRLPRLVTALVSIIRSTLAVAMQIIAITTAIEVCINLSGSENEKMLQASITVLATLILILYSMFGGIRSVTFTDVLQFITFTAIIPLVAWFLFKSTNKSMVAVASILQKEPRFQLSTCLHAGKLLAIIALFLTSLASNITPTTIQRIYMASSPMQARKLFVYAGFFSLIITGSITLIALLLFVKAPTLSVAEIWPHIFTNIPSIFKGLVAISLLAMAMSTADSKLNTCAVLVSHDIVGSIQATKGIADKHKLGLARLTVLTMGIHAMLLVFQRRDLLSLLMFGFDVSVPIITAPFLLAVYGFRSSSRTALIGMATGILAIFAWNRWIQPMAGINGAFPCMLANGLAMLLAHYLLPQPAGTGWVAPDKMYQ</sequence>
<evidence type="ECO:0000256" key="1">
    <source>
        <dbReference type="ARBA" id="ARBA00004651"/>
    </source>
</evidence>
<keyword evidence="7 14" id="KW-1133">Transmembrane helix</keyword>
<dbReference type="GO" id="GO:0006814">
    <property type="term" value="P:sodium ion transport"/>
    <property type="evidence" value="ECO:0007669"/>
    <property type="project" value="UniProtKB-KW"/>
</dbReference>
<organism evidence="15 16">
    <name type="scientific">Candidatus Cardinium hertigii</name>
    <dbReference type="NCBI Taxonomy" id="247481"/>
    <lineage>
        <taxon>Bacteria</taxon>
        <taxon>Pseudomonadati</taxon>
        <taxon>Bacteroidota</taxon>
        <taxon>Cytophagia</taxon>
        <taxon>Cytophagales</taxon>
        <taxon>Amoebophilaceae</taxon>
        <taxon>Candidatus Cardinium</taxon>
    </lineage>
</organism>
<feature type="transmembrane region" description="Helical" evidence="14">
    <location>
        <begin position="123"/>
        <end position="144"/>
    </location>
</feature>
<dbReference type="CDD" id="cd10322">
    <property type="entry name" value="SLC5sbd"/>
    <property type="match status" value="1"/>
</dbReference>
<keyword evidence="3" id="KW-0813">Transport</keyword>
<accession>A0A2Z3LGV1</accession>
<keyword evidence="5 14" id="KW-0812">Transmembrane</keyword>
<evidence type="ECO:0000256" key="9">
    <source>
        <dbReference type="ARBA" id="ARBA00023065"/>
    </source>
</evidence>
<evidence type="ECO:0000256" key="5">
    <source>
        <dbReference type="ARBA" id="ARBA00022692"/>
    </source>
</evidence>
<dbReference type="Gene3D" id="1.20.1730.10">
    <property type="entry name" value="Sodium/glucose cotransporter"/>
    <property type="match status" value="1"/>
</dbReference>
<name>A0A2Z3LGV1_9BACT</name>
<dbReference type="PANTHER" id="PTHR48086">
    <property type="entry name" value="SODIUM/PROLINE SYMPORTER-RELATED"/>
    <property type="match status" value="1"/>
</dbReference>
<evidence type="ECO:0000256" key="2">
    <source>
        <dbReference type="ARBA" id="ARBA00006434"/>
    </source>
</evidence>
<evidence type="ECO:0000256" key="14">
    <source>
        <dbReference type="SAM" id="Phobius"/>
    </source>
</evidence>
<feature type="transmembrane region" description="Helical" evidence="14">
    <location>
        <begin position="150"/>
        <end position="168"/>
    </location>
</feature>
<feature type="transmembrane region" description="Helical" evidence="14">
    <location>
        <begin position="438"/>
        <end position="459"/>
    </location>
</feature>
<proteinExistence type="inferred from homology"/>
<dbReference type="Pfam" id="PF00474">
    <property type="entry name" value="SSF"/>
    <property type="match status" value="1"/>
</dbReference>
<feature type="transmembrane region" description="Helical" evidence="14">
    <location>
        <begin position="180"/>
        <end position="198"/>
    </location>
</feature>
<dbReference type="InterPro" id="IPR001734">
    <property type="entry name" value="Na/solute_symporter"/>
</dbReference>
<evidence type="ECO:0000256" key="10">
    <source>
        <dbReference type="ARBA" id="ARBA00023136"/>
    </source>
</evidence>
<keyword evidence="9" id="KW-0406">Ion transport</keyword>
<dbReference type="GO" id="GO:0005886">
    <property type="term" value="C:plasma membrane"/>
    <property type="evidence" value="ECO:0007669"/>
    <property type="project" value="UniProtKB-SubCell"/>
</dbReference>
<comment type="subcellular location">
    <subcellularLocation>
        <location evidence="1">Cell membrane</location>
        <topology evidence="1">Multi-pass membrane protein</topology>
    </subcellularLocation>
</comment>
<comment type="catalytic activity">
    <reaction evidence="12">
        <text>L-proline(in) + Na(+)(in) = L-proline(out) + Na(+)(out)</text>
        <dbReference type="Rhea" id="RHEA:28967"/>
        <dbReference type="ChEBI" id="CHEBI:29101"/>
        <dbReference type="ChEBI" id="CHEBI:60039"/>
    </reaction>
</comment>
<feature type="transmembrane region" description="Helical" evidence="14">
    <location>
        <begin position="218"/>
        <end position="243"/>
    </location>
</feature>
<dbReference type="GO" id="GO:0015293">
    <property type="term" value="F:symporter activity"/>
    <property type="evidence" value="ECO:0007669"/>
    <property type="project" value="UniProtKB-KW"/>
</dbReference>
<evidence type="ECO:0000313" key="15">
    <source>
        <dbReference type="EMBL" id="AWN81634.1"/>
    </source>
</evidence>
<dbReference type="InterPro" id="IPR038377">
    <property type="entry name" value="Na/Glc_symporter_sf"/>
</dbReference>
<feature type="transmembrane region" description="Helical" evidence="14">
    <location>
        <begin position="298"/>
        <end position="320"/>
    </location>
</feature>
<evidence type="ECO:0000256" key="7">
    <source>
        <dbReference type="ARBA" id="ARBA00022989"/>
    </source>
</evidence>
<gene>
    <name evidence="15" type="primary">putP_5</name>
    <name evidence="15" type="ORF">DK880_00305</name>
</gene>
<dbReference type="PROSITE" id="PS50283">
    <property type="entry name" value="NA_SOLUT_SYMP_3"/>
    <property type="match status" value="1"/>
</dbReference>
<dbReference type="KEGG" id="cher:DK880_00305"/>
<comment type="similarity">
    <text evidence="2 13">Belongs to the sodium:solute symporter (SSF) (TC 2.A.21) family.</text>
</comment>
<keyword evidence="16" id="KW-1185">Reference proteome</keyword>
<evidence type="ECO:0000256" key="13">
    <source>
        <dbReference type="RuleBase" id="RU362091"/>
    </source>
</evidence>
<evidence type="ECO:0000256" key="11">
    <source>
        <dbReference type="ARBA" id="ARBA00023201"/>
    </source>
</evidence>
<feature type="transmembrane region" description="Helical" evidence="14">
    <location>
        <begin position="414"/>
        <end position="432"/>
    </location>
</feature>
<keyword evidence="6" id="KW-0769">Symport</keyword>
<dbReference type="AlphaFoldDB" id="A0A2Z3LGV1"/>
<evidence type="ECO:0000256" key="3">
    <source>
        <dbReference type="ARBA" id="ARBA00022448"/>
    </source>
</evidence>